<evidence type="ECO:0000313" key="9">
    <source>
        <dbReference type="Proteomes" id="UP000238908"/>
    </source>
</evidence>
<reference evidence="8 9" key="1">
    <citation type="submission" date="2016-08" db="EMBL/GenBank/DDBJ databases">
        <authorList>
            <person name="Seilhamer J.J."/>
        </authorList>
    </citation>
    <scope>NUCLEOTIDE SEQUENCE [LARGE SCALE GENOMIC DNA]</scope>
    <source>
        <strain evidence="8 9">CFBP7245</strain>
    </source>
</reference>
<comment type="caution">
    <text evidence="8">The sequence shown here is derived from an EMBL/GenBank/DDBJ whole genome shotgun (WGS) entry which is preliminary data.</text>
</comment>
<dbReference type="HAMAP" id="MF_01216">
    <property type="entry name" value="Azoreductase_type1"/>
    <property type="match status" value="1"/>
</dbReference>
<evidence type="ECO:0000313" key="8">
    <source>
        <dbReference type="EMBL" id="PPU56303.1"/>
    </source>
</evidence>
<dbReference type="SUPFAM" id="SSF52218">
    <property type="entry name" value="Flavoproteins"/>
    <property type="match status" value="1"/>
</dbReference>
<dbReference type="EC" id="1.6.5.-" evidence="6"/>
<dbReference type="EMBL" id="MDEE01000012">
    <property type="protein sequence ID" value="PPU56303.1"/>
    <property type="molecule type" value="Genomic_DNA"/>
</dbReference>
<dbReference type="Proteomes" id="UP000238908">
    <property type="component" value="Unassembled WGS sequence"/>
</dbReference>
<comment type="catalytic activity">
    <reaction evidence="6">
        <text>2 a quinone + NADH + H(+) = 2 a 1,4-benzosemiquinone + NAD(+)</text>
        <dbReference type="Rhea" id="RHEA:65952"/>
        <dbReference type="ChEBI" id="CHEBI:15378"/>
        <dbReference type="ChEBI" id="CHEBI:57540"/>
        <dbReference type="ChEBI" id="CHEBI:57945"/>
        <dbReference type="ChEBI" id="CHEBI:132124"/>
        <dbReference type="ChEBI" id="CHEBI:134225"/>
    </reaction>
</comment>
<comment type="subunit">
    <text evidence="6">Homodimer.</text>
</comment>
<comment type="cofactor">
    <cofactor evidence="6">
        <name>FMN</name>
        <dbReference type="ChEBI" id="CHEBI:58210"/>
    </cofactor>
    <text evidence="6">Binds 1 FMN per subunit.</text>
</comment>
<feature type="binding site" evidence="6">
    <location>
        <position position="9"/>
    </location>
    <ligand>
        <name>FMN</name>
        <dbReference type="ChEBI" id="CHEBI:58210"/>
    </ligand>
</feature>
<dbReference type="GO" id="GO:0009055">
    <property type="term" value="F:electron transfer activity"/>
    <property type="evidence" value="ECO:0007669"/>
    <property type="project" value="UniProtKB-UniRule"/>
</dbReference>
<comment type="function">
    <text evidence="6">Also exhibits azoreductase activity. Catalyzes the reductive cleavage of the azo bond in aromatic azo compounds to the corresponding amines.</text>
</comment>
<comment type="function">
    <text evidence="6">Quinone reductase that provides resistance to thiol-specific stress caused by electrophilic quinones.</text>
</comment>
<sequence length="204" mass="21427">MKLLHLDSSILGDHSASRQLSARIVAKLQQRNGDVTVTHRDLAANPIAHLSGAHLAAQQNPTADQTPELAADLANGAAVLQEFLDADTVVIGVALYNFTVPTQLKAWIDRVLVAGKTFRYTSQGVLEGLAGDKRVVLAVARGGFYAAGSPLASLEHAETYMRTALGFVGLHHPEVIVAEGLATGKEGREAGLAVAHQQIDGLAA</sequence>
<comment type="caution">
    <text evidence="6">Lacks conserved residue(s) required for the propagation of feature annotation.</text>
</comment>
<evidence type="ECO:0000256" key="1">
    <source>
        <dbReference type="ARBA" id="ARBA00022630"/>
    </source>
</evidence>
<dbReference type="InterPro" id="IPR003680">
    <property type="entry name" value="Flavodoxin_fold"/>
</dbReference>
<evidence type="ECO:0000256" key="2">
    <source>
        <dbReference type="ARBA" id="ARBA00022643"/>
    </source>
</evidence>
<dbReference type="AlphaFoldDB" id="A0A2S7C404"/>
<organism evidence="8 9">
    <name type="scientific">Xanthomonas dyei</name>
    <dbReference type="NCBI Taxonomy" id="743699"/>
    <lineage>
        <taxon>Bacteria</taxon>
        <taxon>Pseudomonadati</taxon>
        <taxon>Pseudomonadota</taxon>
        <taxon>Gammaproteobacteria</taxon>
        <taxon>Lysobacterales</taxon>
        <taxon>Lysobacteraceae</taxon>
        <taxon>Xanthomonas</taxon>
    </lineage>
</organism>
<dbReference type="PANTHER" id="PTHR43741:SF4">
    <property type="entry name" value="FMN-DEPENDENT NADH:QUINONE OXIDOREDUCTASE"/>
    <property type="match status" value="1"/>
</dbReference>
<proteinExistence type="inferred from homology"/>
<dbReference type="InterPro" id="IPR029039">
    <property type="entry name" value="Flavoprotein-like_sf"/>
</dbReference>
<accession>A0A2S7C404</accession>
<keyword evidence="1 6" id="KW-0285">Flavoprotein</keyword>
<dbReference type="PANTHER" id="PTHR43741">
    <property type="entry name" value="FMN-DEPENDENT NADH-AZOREDUCTASE 1"/>
    <property type="match status" value="1"/>
</dbReference>
<feature type="domain" description="Flavodoxin-like fold" evidence="7">
    <location>
        <begin position="1"/>
        <end position="200"/>
    </location>
</feature>
<feature type="binding site" evidence="6">
    <location>
        <begin position="15"/>
        <end position="17"/>
    </location>
    <ligand>
        <name>FMN</name>
        <dbReference type="ChEBI" id="CHEBI:58210"/>
    </ligand>
</feature>
<dbReference type="InterPro" id="IPR050104">
    <property type="entry name" value="FMN-dep_NADH:Q_OxRdtase_AzoR1"/>
</dbReference>
<name>A0A2S7C404_9XANT</name>
<dbReference type="InterPro" id="IPR023048">
    <property type="entry name" value="NADH:quinone_OxRdtase_FMN_depd"/>
</dbReference>
<keyword evidence="3 6" id="KW-0560">Oxidoreductase</keyword>
<dbReference type="GO" id="GO:0016655">
    <property type="term" value="F:oxidoreductase activity, acting on NAD(P)H, quinone or similar compound as acceptor"/>
    <property type="evidence" value="ECO:0007669"/>
    <property type="project" value="InterPro"/>
</dbReference>
<dbReference type="Gene3D" id="3.40.50.360">
    <property type="match status" value="1"/>
</dbReference>
<dbReference type="Pfam" id="PF02525">
    <property type="entry name" value="Flavodoxin_2"/>
    <property type="match status" value="1"/>
</dbReference>
<dbReference type="EC" id="1.7.1.17" evidence="6"/>
<dbReference type="GO" id="GO:0016652">
    <property type="term" value="F:oxidoreductase activity, acting on NAD(P)H as acceptor"/>
    <property type="evidence" value="ECO:0007669"/>
    <property type="project" value="UniProtKB-UniRule"/>
</dbReference>
<protein>
    <recommendedName>
        <fullName evidence="6">FMN dependent NADH:quinone oxidoreductase</fullName>
        <ecNumber evidence="6">1.6.5.-</ecNumber>
    </recommendedName>
    <alternativeName>
        <fullName evidence="6">Azo-dye reductase</fullName>
    </alternativeName>
    <alternativeName>
        <fullName evidence="6">FMN-dependent NADH-azo compound oxidoreductase</fullName>
    </alternativeName>
    <alternativeName>
        <fullName evidence="6">FMN-dependent NADH-azoreductase</fullName>
        <ecNumber evidence="6">1.7.1.17</ecNumber>
    </alternativeName>
</protein>
<evidence type="ECO:0000256" key="6">
    <source>
        <dbReference type="HAMAP-Rule" id="MF_01216"/>
    </source>
</evidence>
<keyword evidence="4 6" id="KW-0520">NAD</keyword>
<keyword evidence="2 6" id="KW-0288">FMN</keyword>
<evidence type="ECO:0000256" key="4">
    <source>
        <dbReference type="ARBA" id="ARBA00023027"/>
    </source>
</evidence>
<evidence type="ECO:0000259" key="7">
    <source>
        <dbReference type="Pfam" id="PF02525"/>
    </source>
</evidence>
<comment type="catalytic activity">
    <reaction evidence="5">
        <text>N,N-dimethyl-1,4-phenylenediamine + anthranilate + 2 NAD(+) = 2-(4-dimethylaminophenyl)diazenylbenzoate + 2 NADH + 2 H(+)</text>
        <dbReference type="Rhea" id="RHEA:55872"/>
        <dbReference type="ChEBI" id="CHEBI:15378"/>
        <dbReference type="ChEBI" id="CHEBI:15783"/>
        <dbReference type="ChEBI" id="CHEBI:16567"/>
        <dbReference type="ChEBI" id="CHEBI:57540"/>
        <dbReference type="ChEBI" id="CHEBI:57945"/>
        <dbReference type="ChEBI" id="CHEBI:71579"/>
        <dbReference type="EC" id="1.7.1.17"/>
    </reaction>
    <physiologicalReaction direction="right-to-left" evidence="5">
        <dbReference type="Rhea" id="RHEA:55874"/>
    </physiologicalReaction>
</comment>
<comment type="similarity">
    <text evidence="6">Belongs to the azoreductase type 1 family.</text>
</comment>
<dbReference type="RefSeq" id="WP_104615588.1">
    <property type="nucleotide sequence ID" value="NZ_JBHLXZ010000009.1"/>
</dbReference>
<gene>
    <name evidence="6" type="primary">azoR</name>
    <name evidence="8" type="ORF">XdyCFBP7245_10355</name>
</gene>
<evidence type="ECO:0000256" key="3">
    <source>
        <dbReference type="ARBA" id="ARBA00023002"/>
    </source>
</evidence>
<dbReference type="GO" id="GO:0010181">
    <property type="term" value="F:FMN binding"/>
    <property type="evidence" value="ECO:0007669"/>
    <property type="project" value="UniProtKB-UniRule"/>
</dbReference>
<evidence type="ECO:0000256" key="5">
    <source>
        <dbReference type="ARBA" id="ARBA00048542"/>
    </source>
</evidence>